<accession>A0AAV2NC87</accession>
<evidence type="ECO:0000313" key="3">
    <source>
        <dbReference type="Proteomes" id="UP001497644"/>
    </source>
</evidence>
<gene>
    <name evidence="2" type="ORF">LPLAT_LOCUS3163</name>
</gene>
<dbReference type="AlphaFoldDB" id="A0AAV2NC87"/>
<organism evidence="2 3">
    <name type="scientific">Lasius platythorax</name>
    <dbReference type="NCBI Taxonomy" id="488582"/>
    <lineage>
        <taxon>Eukaryota</taxon>
        <taxon>Metazoa</taxon>
        <taxon>Ecdysozoa</taxon>
        <taxon>Arthropoda</taxon>
        <taxon>Hexapoda</taxon>
        <taxon>Insecta</taxon>
        <taxon>Pterygota</taxon>
        <taxon>Neoptera</taxon>
        <taxon>Endopterygota</taxon>
        <taxon>Hymenoptera</taxon>
        <taxon>Apocrita</taxon>
        <taxon>Aculeata</taxon>
        <taxon>Formicoidea</taxon>
        <taxon>Formicidae</taxon>
        <taxon>Formicinae</taxon>
        <taxon>Lasius</taxon>
        <taxon>Lasius</taxon>
    </lineage>
</organism>
<evidence type="ECO:0000256" key="1">
    <source>
        <dbReference type="SAM" id="MobiDB-lite"/>
    </source>
</evidence>
<name>A0AAV2NC87_9HYME</name>
<feature type="region of interest" description="Disordered" evidence="1">
    <location>
        <begin position="75"/>
        <end position="96"/>
    </location>
</feature>
<evidence type="ECO:0000313" key="2">
    <source>
        <dbReference type="EMBL" id="CAL1677099.1"/>
    </source>
</evidence>
<keyword evidence="3" id="KW-1185">Reference proteome</keyword>
<dbReference type="Proteomes" id="UP001497644">
    <property type="component" value="Chromosome 12"/>
</dbReference>
<reference evidence="2" key="1">
    <citation type="submission" date="2024-04" db="EMBL/GenBank/DDBJ databases">
        <authorList>
            <consortium name="Molecular Ecology Group"/>
        </authorList>
    </citation>
    <scope>NUCLEOTIDE SEQUENCE</scope>
</reference>
<dbReference type="EMBL" id="OZ034835">
    <property type="protein sequence ID" value="CAL1677099.1"/>
    <property type="molecule type" value="Genomic_DNA"/>
</dbReference>
<proteinExistence type="predicted"/>
<sequence>MTAPARLSADEGHFVEETWMAGLRPALAYFVSSLSLPSSNHPSLSFSCHVSPKLVRIQMFGRGCTKANENRITCPELENGEGAGENSLLRSEARRK</sequence>
<protein>
    <submittedName>
        <fullName evidence="2">Uncharacterized protein</fullName>
    </submittedName>
</protein>